<feature type="domain" description="Insertion element IS150 protein InsJ-like helix-turn-helix" evidence="2">
    <location>
        <begin position="68"/>
        <end position="106"/>
    </location>
</feature>
<evidence type="ECO:0000256" key="1">
    <source>
        <dbReference type="ARBA" id="ARBA00038232"/>
    </source>
</evidence>
<dbReference type="GO" id="GO:0043565">
    <property type="term" value="F:sequence-specific DNA binding"/>
    <property type="evidence" value="ECO:0007669"/>
    <property type="project" value="InterPro"/>
</dbReference>
<dbReference type="PANTHER" id="PTHR33795">
    <property type="entry name" value="INSERTION ELEMENT IS150 PROTEIN INSJ"/>
    <property type="match status" value="1"/>
</dbReference>
<dbReference type="EMBL" id="CP043431">
    <property type="protein sequence ID" value="QNT64260.1"/>
    <property type="molecule type" value="Genomic_DNA"/>
</dbReference>
<organism evidence="3 4">
    <name type="scientific">Weissella koreensis</name>
    <dbReference type="NCBI Taxonomy" id="165096"/>
    <lineage>
        <taxon>Bacteria</taxon>
        <taxon>Bacillati</taxon>
        <taxon>Bacillota</taxon>
        <taxon>Bacilli</taxon>
        <taxon>Lactobacillales</taxon>
        <taxon>Lactobacillaceae</taxon>
        <taxon>Weissella</taxon>
    </lineage>
</organism>
<dbReference type="RefSeq" id="WP_006845978.1">
    <property type="nucleotide sequence ID" value="NZ_CP026847.1"/>
</dbReference>
<keyword evidence="4" id="KW-1185">Reference proteome</keyword>
<dbReference type="InterPro" id="IPR010921">
    <property type="entry name" value="Trp_repressor/repl_initiator"/>
</dbReference>
<evidence type="ECO:0000259" key="2">
    <source>
        <dbReference type="Pfam" id="PF13518"/>
    </source>
</evidence>
<dbReference type="SUPFAM" id="SSF48295">
    <property type="entry name" value="TrpR-like"/>
    <property type="match status" value="2"/>
</dbReference>
<name>A0A7H1MLC4_9LACO</name>
<dbReference type="InterPro" id="IPR036388">
    <property type="entry name" value="WH-like_DNA-bd_sf"/>
</dbReference>
<dbReference type="Pfam" id="PF13518">
    <property type="entry name" value="HTH_28"/>
    <property type="match status" value="1"/>
</dbReference>
<dbReference type="InterPro" id="IPR052057">
    <property type="entry name" value="IS150/IS1296_orfA-like"/>
</dbReference>
<proteinExistence type="inferred from homology"/>
<dbReference type="Proteomes" id="UP000516446">
    <property type="component" value="Chromosome"/>
</dbReference>
<sequence>MKQQRRTALQKFEILLSYYESDQSKTEFVNDHNISKVTLNRWLDAYRRFGLDGLQRSKTNRQYPLEIKLEAVRAYLQEGMLQKEVVDKFEIRSVTQLRNWIKDYQNNMLMKT</sequence>
<dbReference type="PANTHER" id="PTHR33795:SF1">
    <property type="entry name" value="INSERTION ELEMENT IS150 PROTEIN INSJ"/>
    <property type="match status" value="1"/>
</dbReference>
<accession>A0A7H1MLC4</accession>
<dbReference type="Gene3D" id="1.10.10.10">
    <property type="entry name" value="Winged helix-like DNA-binding domain superfamily/Winged helix DNA-binding domain"/>
    <property type="match status" value="2"/>
</dbReference>
<dbReference type="AlphaFoldDB" id="A0A7H1MLC4"/>
<dbReference type="InterPro" id="IPR055247">
    <property type="entry name" value="InsJ-like_HTH"/>
</dbReference>
<comment type="similarity">
    <text evidence="1">Belongs to the IS150/IS1296 orfA family.</text>
</comment>
<protein>
    <submittedName>
        <fullName evidence="3">Transposase</fullName>
    </submittedName>
</protein>
<reference evidence="3 4" key="1">
    <citation type="submission" date="2019-08" db="EMBL/GenBank/DDBJ databases">
        <authorList>
            <person name="Chang H.C."/>
            <person name="Mun S.Y."/>
        </authorList>
    </citation>
    <scope>NUCLEOTIDE SEQUENCE [LARGE SCALE GENOMIC DNA]</scope>
    <source>
        <strain evidence="3 4">SK</strain>
    </source>
</reference>
<dbReference type="OMA" id="FVNDHNI"/>
<gene>
    <name evidence="3" type="ORF">FY536_02745</name>
</gene>
<evidence type="ECO:0000313" key="4">
    <source>
        <dbReference type="Proteomes" id="UP000516446"/>
    </source>
</evidence>
<evidence type="ECO:0000313" key="3">
    <source>
        <dbReference type="EMBL" id="QNT64260.1"/>
    </source>
</evidence>